<dbReference type="AlphaFoldDB" id="A0AB33K2K4"/>
<dbReference type="SUPFAM" id="SSF56349">
    <property type="entry name" value="DNA breaking-rejoining enzymes"/>
    <property type="match status" value="1"/>
</dbReference>
<dbReference type="Gene3D" id="1.10.443.10">
    <property type="entry name" value="Intergrase catalytic core"/>
    <property type="match status" value="1"/>
</dbReference>
<sequence>MLTFEVHIYAIRDLKRGRKPHQLRWRVGQNPHSRTFATKTLADGRRAQLMTAIQKGEQFDTDSGLPVSELRKRDQVTWFEHAKEYAEKKWARASAKSRSARADALATITPALVTDRRGAPDHRVLRQALSCWAFNFSPQQPEPPAEVTAALAWLARKSIGIGELEDSERVRTALEALSRLLNGKVAADNTITRKRMVFNNALRYAVERRRLPANPLQFVDWEAPETDDEIDWRWVPGPEQGHALIEAAGTVSPRGSHLRAFYGCMLYAATRPAEAMDIRLTDCTLPETGWGRIVLAGSSPRVGSRWTDDGQSHEERGLKRRARSATRDVPIPPVHVQLLREHIERFGVASDGRLFRATEGGRLLTKEYAALWKDARTAVLTPEQVETPLADVPYELRHTAVSGWLVAGVDPVEVARRAGHSVAVLYRFYAKILNNRQDHSNALIERFLNGQDMQE</sequence>
<dbReference type="GO" id="GO:0006310">
    <property type="term" value="P:DNA recombination"/>
    <property type="evidence" value="ECO:0007669"/>
    <property type="project" value="UniProtKB-KW"/>
</dbReference>
<dbReference type="GO" id="GO:0015074">
    <property type="term" value="P:DNA integration"/>
    <property type="evidence" value="ECO:0007669"/>
    <property type="project" value="InterPro"/>
</dbReference>
<name>A0AB33K2K4_9ACTN</name>
<organism evidence="4">
    <name type="scientific">Kitasatospora sp. CMC57</name>
    <dbReference type="NCBI Taxonomy" id="3231513"/>
    <lineage>
        <taxon>Bacteria</taxon>
        <taxon>Bacillati</taxon>
        <taxon>Actinomycetota</taxon>
        <taxon>Actinomycetes</taxon>
        <taxon>Kitasatosporales</taxon>
        <taxon>Streptomycetaceae</taxon>
        <taxon>Kitasatospora</taxon>
    </lineage>
</organism>
<reference evidence="4" key="1">
    <citation type="submission" date="2024-07" db="EMBL/GenBank/DDBJ databases">
        <title>Complete genome sequences of cellulolytic bacteria, Kitasatospora sp. CMC57 and Streptomyces sp. CMC78, isolated from Japanese agricultural soil.</title>
        <authorList>
            <person name="Hashimoto T."/>
            <person name="Ito M."/>
            <person name="Iwamoto M."/>
            <person name="Fukahori D."/>
            <person name="Shoda T."/>
            <person name="Sakoda M."/>
            <person name="Morohoshi T."/>
            <person name="Mitsuboshi M."/>
            <person name="Nishizawa T."/>
        </authorList>
    </citation>
    <scope>NUCLEOTIDE SEQUENCE</scope>
    <source>
        <strain evidence="4">CMC57</strain>
    </source>
</reference>
<dbReference type="PROSITE" id="PS51898">
    <property type="entry name" value="TYR_RECOMBINASE"/>
    <property type="match status" value="1"/>
</dbReference>
<feature type="domain" description="Tyr recombinase" evidence="3">
    <location>
        <begin position="230"/>
        <end position="444"/>
    </location>
</feature>
<proteinExistence type="predicted"/>
<evidence type="ECO:0000313" key="4">
    <source>
        <dbReference type="EMBL" id="BFP46995.1"/>
    </source>
</evidence>
<dbReference type="InterPro" id="IPR011010">
    <property type="entry name" value="DNA_brk_join_enz"/>
</dbReference>
<accession>A0AB33K2K4</accession>
<dbReference type="RefSeq" id="WP_407989372.1">
    <property type="nucleotide sequence ID" value="NZ_AP035881.2"/>
</dbReference>
<evidence type="ECO:0000259" key="3">
    <source>
        <dbReference type="PROSITE" id="PS51898"/>
    </source>
</evidence>
<dbReference type="GO" id="GO:0003677">
    <property type="term" value="F:DNA binding"/>
    <property type="evidence" value="ECO:0007669"/>
    <property type="project" value="InterPro"/>
</dbReference>
<feature type="compositionally biased region" description="Basic and acidic residues" evidence="2">
    <location>
        <begin position="306"/>
        <end position="317"/>
    </location>
</feature>
<feature type="region of interest" description="Disordered" evidence="2">
    <location>
        <begin position="301"/>
        <end position="324"/>
    </location>
</feature>
<dbReference type="EMBL" id="AP035881">
    <property type="protein sequence ID" value="BFP46995.1"/>
    <property type="molecule type" value="Genomic_DNA"/>
</dbReference>
<protein>
    <submittedName>
        <fullName evidence="4">Site-specific integrase</fullName>
    </submittedName>
</protein>
<dbReference type="InterPro" id="IPR002104">
    <property type="entry name" value="Integrase_catalytic"/>
</dbReference>
<dbReference type="InterPro" id="IPR013762">
    <property type="entry name" value="Integrase-like_cat_sf"/>
</dbReference>
<evidence type="ECO:0000256" key="2">
    <source>
        <dbReference type="SAM" id="MobiDB-lite"/>
    </source>
</evidence>
<evidence type="ECO:0000256" key="1">
    <source>
        <dbReference type="ARBA" id="ARBA00023172"/>
    </source>
</evidence>
<gene>
    <name evidence="4" type="ORF">KCMC57_33630</name>
</gene>
<keyword evidence="1" id="KW-0233">DNA recombination</keyword>